<dbReference type="HOGENOM" id="CLU_1455423_0_0_1"/>
<gene>
    <name evidence="2" type="ORF">EV44_g3272</name>
</gene>
<protein>
    <submittedName>
        <fullName evidence="2">Uncharacterized protein</fullName>
    </submittedName>
</protein>
<comment type="caution">
    <text evidence="2">The sequence shown here is derived from an EMBL/GenBank/DDBJ whole genome shotgun (WGS) entry which is preliminary data.</text>
</comment>
<sequence length="186" mass="20801">MALVSNHLIPDNDYNEWISIVGHIAQRHDTLGKFNNRQSNLGMENNRQNEDPFSNNEARGSNNYSPELVISGKERGIPGDLDSTGDTFMGGVFNVGRSRGSSGETYVSKWKSPEQIERLRREKRCYRCERQGCNTRICPLGPAKRPKATKGVSINVSDLSSIDPSVYYKNGKDMNVDSNNDRGSEN</sequence>
<reference evidence="2 3" key="1">
    <citation type="journal article" date="2014" name="BMC Genomics">
        <title>Adaptive genomic structural variation in the grape powdery mildew pathogen, Erysiphe necator.</title>
        <authorList>
            <person name="Jones L."/>
            <person name="Riaz S."/>
            <person name="Morales-Cruz A."/>
            <person name="Amrine K.C."/>
            <person name="McGuire B."/>
            <person name="Gubler W.D."/>
            <person name="Walker M.A."/>
            <person name="Cantu D."/>
        </authorList>
    </citation>
    <scope>NUCLEOTIDE SEQUENCE [LARGE SCALE GENOMIC DNA]</scope>
    <source>
        <strain evidence="3">c</strain>
    </source>
</reference>
<dbReference type="EMBL" id="JNVN01003848">
    <property type="protein sequence ID" value="KHJ30632.1"/>
    <property type="molecule type" value="Genomic_DNA"/>
</dbReference>
<evidence type="ECO:0000313" key="2">
    <source>
        <dbReference type="EMBL" id="KHJ30632.1"/>
    </source>
</evidence>
<feature type="compositionally biased region" description="Basic and acidic residues" evidence="1">
    <location>
        <begin position="170"/>
        <end position="186"/>
    </location>
</feature>
<dbReference type="AlphaFoldDB" id="A0A0B1NW69"/>
<dbReference type="Proteomes" id="UP000030854">
    <property type="component" value="Unassembled WGS sequence"/>
</dbReference>
<accession>A0A0B1NW69</accession>
<feature type="region of interest" description="Disordered" evidence="1">
    <location>
        <begin position="167"/>
        <end position="186"/>
    </location>
</feature>
<organism evidence="2 3">
    <name type="scientific">Uncinula necator</name>
    <name type="common">Grape powdery mildew</name>
    <dbReference type="NCBI Taxonomy" id="52586"/>
    <lineage>
        <taxon>Eukaryota</taxon>
        <taxon>Fungi</taxon>
        <taxon>Dikarya</taxon>
        <taxon>Ascomycota</taxon>
        <taxon>Pezizomycotina</taxon>
        <taxon>Leotiomycetes</taxon>
        <taxon>Erysiphales</taxon>
        <taxon>Erysiphaceae</taxon>
        <taxon>Erysiphe</taxon>
    </lineage>
</organism>
<evidence type="ECO:0000256" key="1">
    <source>
        <dbReference type="SAM" id="MobiDB-lite"/>
    </source>
</evidence>
<keyword evidence="3" id="KW-1185">Reference proteome</keyword>
<evidence type="ECO:0000313" key="3">
    <source>
        <dbReference type="Proteomes" id="UP000030854"/>
    </source>
</evidence>
<feature type="region of interest" description="Disordered" evidence="1">
    <location>
        <begin position="35"/>
        <end position="63"/>
    </location>
</feature>
<name>A0A0B1NW69_UNCNE</name>
<proteinExistence type="predicted"/>